<proteinExistence type="predicted"/>
<feature type="compositionally biased region" description="Polar residues" evidence="1">
    <location>
        <begin position="212"/>
        <end position="231"/>
    </location>
</feature>
<accession>A0A9N9ML61</accession>
<evidence type="ECO:0000256" key="2">
    <source>
        <dbReference type="SAM" id="SignalP"/>
    </source>
</evidence>
<dbReference type="EMBL" id="OU892287">
    <property type="protein sequence ID" value="CAG9762509.1"/>
    <property type="molecule type" value="Genomic_DNA"/>
</dbReference>
<keyword evidence="2" id="KW-0732">Signal</keyword>
<keyword evidence="4" id="KW-1185">Reference proteome</keyword>
<evidence type="ECO:0000313" key="3">
    <source>
        <dbReference type="EMBL" id="CAG9762509.1"/>
    </source>
</evidence>
<gene>
    <name evidence="3" type="ORF">CEUTPL_LOCUS3188</name>
</gene>
<name>A0A9N9ML61_9CUCU</name>
<evidence type="ECO:0000313" key="4">
    <source>
        <dbReference type="Proteomes" id="UP001152799"/>
    </source>
</evidence>
<feature type="compositionally biased region" description="Basic and acidic residues" evidence="1">
    <location>
        <begin position="190"/>
        <end position="199"/>
    </location>
</feature>
<dbReference type="Proteomes" id="UP001152799">
    <property type="component" value="Chromosome 11"/>
</dbReference>
<evidence type="ECO:0000256" key="1">
    <source>
        <dbReference type="SAM" id="MobiDB-lite"/>
    </source>
</evidence>
<sequence>MLSVFSVLAFLSIFESSFTQNQNETAQIEIGYDPIGDGASFARNLTASVSVFDTDIATTSSDIVSEKVNISDRIEGTVEKTKNIIEFNTRDKINESEKNLDQFRPSPQVQVEPHYEFNKFPVKPAYPEAKTVSSIITSDDRNSFARGEAFPAETDHFQPGMSAFGNFNNNRPFGESQLKYKGVTSNSEPHWNDKNKNTDDTPWVSRVKFPSGPSSINQNPYPYVATTTASSEGPRCCQDNVDRHQNGYLPEPSKTPDQKERYSPPASSYGPPVREHSGFKNRYGPNEEFNFNKLVDVPKKYYPSEHQNEYHPYEKTYEHSYNLMEKPAYEAHEKTYSGGYNPWKKILKLFATFIPIGLLISALTPTVITVTPTNNTTTQSRYRSADDPKKELQNHILSSLDYFNKLNENGCEYRVFCELLVSASTSEDSEKHVKNLLDSFAEQEIDYKTRAEELKKVFEAVRNQDCNPISCEYLKNHT</sequence>
<dbReference type="OrthoDB" id="6372754at2759"/>
<organism evidence="3 4">
    <name type="scientific">Ceutorhynchus assimilis</name>
    <name type="common">cabbage seed weevil</name>
    <dbReference type="NCBI Taxonomy" id="467358"/>
    <lineage>
        <taxon>Eukaryota</taxon>
        <taxon>Metazoa</taxon>
        <taxon>Ecdysozoa</taxon>
        <taxon>Arthropoda</taxon>
        <taxon>Hexapoda</taxon>
        <taxon>Insecta</taxon>
        <taxon>Pterygota</taxon>
        <taxon>Neoptera</taxon>
        <taxon>Endopterygota</taxon>
        <taxon>Coleoptera</taxon>
        <taxon>Polyphaga</taxon>
        <taxon>Cucujiformia</taxon>
        <taxon>Curculionidae</taxon>
        <taxon>Ceutorhynchinae</taxon>
        <taxon>Ceutorhynchus</taxon>
    </lineage>
</organism>
<feature type="signal peptide" evidence="2">
    <location>
        <begin position="1"/>
        <end position="19"/>
    </location>
</feature>
<feature type="region of interest" description="Disordered" evidence="1">
    <location>
        <begin position="183"/>
        <end position="279"/>
    </location>
</feature>
<dbReference type="AlphaFoldDB" id="A0A9N9ML61"/>
<feature type="chain" id="PRO_5040249492" evidence="2">
    <location>
        <begin position="20"/>
        <end position="478"/>
    </location>
</feature>
<reference evidence="3" key="1">
    <citation type="submission" date="2022-01" db="EMBL/GenBank/DDBJ databases">
        <authorList>
            <person name="King R."/>
        </authorList>
    </citation>
    <scope>NUCLEOTIDE SEQUENCE</scope>
</reference>
<protein>
    <submittedName>
        <fullName evidence="3">Uncharacterized protein</fullName>
    </submittedName>
</protein>